<gene>
    <name evidence="3" type="ORF">GQ607_017478</name>
</gene>
<organism evidence="3 4">
    <name type="scientific">Colletotrichum asianum</name>
    <dbReference type="NCBI Taxonomy" id="702518"/>
    <lineage>
        <taxon>Eukaryota</taxon>
        <taxon>Fungi</taxon>
        <taxon>Dikarya</taxon>
        <taxon>Ascomycota</taxon>
        <taxon>Pezizomycotina</taxon>
        <taxon>Sordariomycetes</taxon>
        <taxon>Hypocreomycetidae</taxon>
        <taxon>Glomerellales</taxon>
        <taxon>Glomerellaceae</taxon>
        <taxon>Colletotrichum</taxon>
        <taxon>Colletotrichum gloeosporioides species complex</taxon>
    </lineage>
</organism>
<dbReference type="PANTHER" id="PTHR24148">
    <property type="entry name" value="ANKYRIN REPEAT DOMAIN-CONTAINING PROTEIN 39 HOMOLOG-RELATED"/>
    <property type="match status" value="1"/>
</dbReference>
<dbReference type="AlphaFoldDB" id="A0A8H3ZJ18"/>
<name>A0A8H3ZJ18_9PEZI</name>
<feature type="compositionally biased region" description="Basic residues" evidence="1">
    <location>
        <begin position="15"/>
        <end position="26"/>
    </location>
</feature>
<feature type="domain" description="Heterokaryon incompatibility" evidence="2">
    <location>
        <begin position="540"/>
        <end position="702"/>
    </location>
</feature>
<evidence type="ECO:0000313" key="3">
    <source>
        <dbReference type="EMBL" id="KAF0315296.1"/>
    </source>
</evidence>
<sequence>MRRKHAAVAQNGAYRHTRRSSPRRGAVKTTANFSYEPLSGSQIRLLRIKPGNDRINCQLRTVNLSERPRYHALSYVWGDYTNSQLAKVNGAPFLITYNLYEALKTFRDLPRDGLLSAPFSLWVDAICLNQNDTSEKNHQIPRIKDIYSAANRVIIWLSSDNTWSYDVEKMIHQELFSFQSTTRWPDFGVGNKGSLINKEFEELSQLLVLLTHHPWFDRTWTVQEAVLARKSPVFLHTFEHSIGTATLDWLDELARGVNYAGGSVDLQDLVRMRKWVDNPRRSADLRVRNPGSMLLVLLRFTDLRTSSIPHDRIYGLYGLLQVVNIKFPDFQLPVVDYSLPYGQLFTDITKLIIEHTRNPSVITTASVGRRVPGTPTWVSDFFHCHGPSTRVGLLDPWDCPEISDDGQILKITANITDFCEVTLPALGDDFDCSDHNQVLARIEDIERAIIRPIAVRRSLDSDVLWSALLPSEQFDSFSQVRLVSQSPNMDQSMAASSIRRGFPYFPLADTDIRILRIKPGADDRVICYLHHATLNDTLYYDALSYVWGDTSIKQEIRVNGLSFWVTENLYTALKRLRSIPPLGGCAVASFWVDAICINQDDASEKSRQVPQMNRVYTNASRVFVWISPAELNRDPSLREATNRVRELFRPDTAQWWQQELTALRNSTMSMEESAVAVRKTVFSSLIYFQQHPWFHRIWTLQESVLARRSPILLFDDDDAFDESCEVFTLDALHEKVVWSPPCVQIIAKLMELRKWVQRFSAFGQDVHAQSRLHVIIGALSF</sequence>
<comment type="caution">
    <text evidence="3">The sequence shown here is derived from an EMBL/GenBank/DDBJ whole genome shotgun (WGS) entry which is preliminary data.</text>
</comment>
<dbReference type="PANTHER" id="PTHR24148:SF64">
    <property type="entry name" value="HETEROKARYON INCOMPATIBILITY DOMAIN-CONTAINING PROTEIN"/>
    <property type="match status" value="1"/>
</dbReference>
<dbReference type="InterPro" id="IPR010730">
    <property type="entry name" value="HET"/>
</dbReference>
<protein>
    <submittedName>
        <fullName evidence="3">Heterokaryon incompatibility protein</fullName>
    </submittedName>
</protein>
<dbReference type="InterPro" id="IPR052895">
    <property type="entry name" value="HetReg/Transcr_Mod"/>
</dbReference>
<feature type="region of interest" description="Disordered" evidence="1">
    <location>
        <begin position="1"/>
        <end position="27"/>
    </location>
</feature>
<evidence type="ECO:0000256" key="1">
    <source>
        <dbReference type="SAM" id="MobiDB-lite"/>
    </source>
</evidence>
<dbReference type="OrthoDB" id="2157530at2759"/>
<evidence type="ECO:0000259" key="2">
    <source>
        <dbReference type="Pfam" id="PF06985"/>
    </source>
</evidence>
<reference evidence="3 4" key="1">
    <citation type="submission" date="2019-12" db="EMBL/GenBank/DDBJ databases">
        <title>A genome sequence resource for the geographically widespread anthracnose pathogen Colletotrichum asianum.</title>
        <authorList>
            <person name="Meng Y."/>
        </authorList>
    </citation>
    <scope>NUCLEOTIDE SEQUENCE [LARGE SCALE GENOMIC DNA]</scope>
    <source>
        <strain evidence="3 4">ICMP 18580</strain>
    </source>
</reference>
<proteinExistence type="predicted"/>
<evidence type="ECO:0000313" key="4">
    <source>
        <dbReference type="Proteomes" id="UP000434172"/>
    </source>
</evidence>
<keyword evidence="4" id="KW-1185">Reference proteome</keyword>
<feature type="domain" description="Heterokaryon incompatibility" evidence="2">
    <location>
        <begin position="70"/>
        <end position="224"/>
    </location>
</feature>
<accession>A0A8H3ZJ18</accession>
<dbReference type="Proteomes" id="UP000434172">
    <property type="component" value="Unassembled WGS sequence"/>
</dbReference>
<dbReference type="EMBL" id="WOWK01000214">
    <property type="protein sequence ID" value="KAF0315296.1"/>
    <property type="molecule type" value="Genomic_DNA"/>
</dbReference>
<dbReference type="Pfam" id="PF06985">
    <property type="entry name" value="HET"/>
    <property type="match status" value="2"/>
</dbReference>